<comment type="cofactor">
    <cofactor evidence="2">
        <name>Mg(2+)</name>
        <dbReference type="ChEBI" id="CHEBI:18420"/>
    </cofactor>
</comment>
<dbReference type="Proteomes" id="UP000801492">
    <property type="component" value="Unassembled WGS sequence"/>
</dbReference>
<protein>
    <submittedName>
        <fullName evidence="14">Uncharacterized protein</fullName>
    </submittedName>
</protein>
<keyword evidence="6" id="KW-0479">Metal-binding</keyword>
<evidence type="ECO:0000259" key="13">
    <source>
        <dbReference type="Pfam" id="PF20266"/>
    </source>
</evidence>
<evidence type="ECO:0000313" key="15">
    <source>
        <dbReference type="Proteomes" id="UP000801492"/>
    </source>
</evidence>
<dbReference type="GO" id="GO:0005524">
    <property type="term" value="F:ATP binding"/>
    <property type="evidence" value="ECO:0007669"/>
    <property type="project" value="UniProtKB-KW"/>
</dbReference>
<sequence length="389" mass="46361">MSHNDYLRKRYNYMQPVLQKINKRFISLEKWEVKRNNTILKHVMQPLIKKMRKMNPLFKALFSEPYYGGSFYDGLKVGKPEEFDVDLLLTLHEDTEPEVIVSNIPGYIHIRLRGYEDFMKTSSRKWRQLHYLIDNRYYLDATKVLAWMQKVIRKAFNKFPMCADGTAIFNTSYGQFKGKIRRGGPAYTLELSGRASGKSVFLSIDLVSSFVFSEDRWPLSPFCPNPIKYMPDFFVVPKKPSENGNYRRYWRLSFQCQEAELIKGKEGLKPTIRLLKKLQEKLGKEVVSSYYIKTIFLWEIHERSESFWRNSLSYLFITMLRRYKWYLRRYGIPYYWNKRNNLLNANCITIQNLGNRLQHIISDIENNPHDLNIVARHILSPNELNQLRL</sequence>
<feature type="domain" description="Mab-21-like HhH/H2TH-like" evidence="13">
    <location>
        <begin position="268"/>
        <end position="345"/>
    </location>
</feature>
<evidence type="ECO:0000256" key="3">
    <source>
        <dbReference type="ARBA" id="ARBA00008307"/>
    </source>
</evidence>
<dbReference type="EMBL" id="VTPC01004093">
    <property type="protein sequence ID" value="KAF2897519.1"/>
    <property type="molecule type" value="Genomic_DNA"/>
</dbReference>
<comment type="cofactor">
    <cofactor evidence="1">
        <name>Mn(2+)</name>
        <dbReference type="ChEBI" id="CHEBI:29035"/>
    </cofactor>
</comment>
<keyword evidence="15" id="KW-1185">Reference proteome</keyword>
<keyword evidence="8" id="KW-0067">ATP-binding</keyword>
<evidence type="ECO:0000313" key="14">
    <source>
        <dbReference type="EMBL" id="KAF2897519.1"/>
    </source>
</evidence>
<evidence type="ECO:0000256" key="9">
    <source>
        <dbReference type="ARBA" id="ARBA00022842"/>
    </source>
</evidence>
<dbReference type="InterPro" id="IPR024810">
    <property type="entry name" value="MAB21L/cGLR"/>
</dbReference>
<keyword evidence="11" id="KW-0464">Manganese</keyword>
<dbReference type="InterPro" id="IPR046903">
    <property type="entry name" value="Mab-21-like_nuc_Trfase"/>
</dbReference>
<evidence type="ECO:0000256" key="2">
    <source>
        <dbReference type="ARBA" id="ARBA00001946"/>
    </source>
</evidence>
<comment type="similarity">
    <text evidence="3">Belongs to the mab-21 family.</text>
</comment>
<dbReference type="PANTHER" id="PTHR10656">
    <property type="entry name" value="CELL FATE DETERMINING PROTEIN MAB21-RELATED"/>
    <property type="match status" value="1"/>
</dbReference>
<feature type="domain" description="Mab-21-like nucleotidyltransferase" evidence="12">
    <location>
        <begin position="71"/>
        <end position="264"/>
    </location>
</feature>
<evidence type="ECO:0000256" key="7">
    <source>
        <dbReference type="ARBA" id="ARBA00022741"/>
    </source>
</evidence>
<dbReference type="AlphaFoldDB" id="A0A8K0D1H3"/>
<organism evidence="14 15">
    <name type="scientific">Ignelater luminosus</name>
    <name type="common">Cucubano</name>
    <name type="synonym">Pyrophorus luminosus</name>
    <dbReference type="NCBI Taxonomy" id="2038154"/>
    <lineage>
        <taxon>Eukaryota</taxon>
        <taxon>Metazoa</taxon>
        <taxon>Ecdysozoa</taxon>
        <taxon>Arthropoda</taxon>
        <taxon>Hexapoda</taxon>
        <taxon>Insecta</taxon>
        <taxon>Pterygota</taxon>
        <taxon>Neoptera</taxon>
        <taxon>Endopterygota</taxon>
        <taxon>Coleoptera</taxon>
        <taxon>Polyphaga</taxon>
        <taxon>Elateriformia</taxon>
        <taxon>Elateroidea</taxon>
        <taxon>Elateridae</taxon>
        <taxon>Agrypninae</taxon>
        <taxon>Pyrophorini</taxon>
        <taxon>Ignelater</taxon>
    </lineage>
</organism>
<dbReference type="OrthoDB" id="6054650at2759"/>
<gene>
    <name evidence="14" type="ORF">ILUMI_08657</name>
</gene>
<dbReference type="GO" id="GO:0005525">
    <property type="term" value="F:GTP binding"/>
    <property type="evidence" value="ECO:0007669"/>
    <property type="project" value="UniProtKB-KW"/>
</dbReference>
<evidence type="ECO:0000256" key="8">
    <source>
        <dbReference type="ARBA" id="ARBA00022840"/>
    </source>
</evidence>
<keyword evidence="9" id="KW-0460">Magnesium</keyword>
<dbReference type="GO" id="GO:0046872">
    <property type="term" value="F:metal ion binding"/>
    <property type="evidence" value="ECO:0007669"/>
    <property type="project" value="UniProtKB-KW"/>
</dbReference>
<name>A0A8K0D1H3_IGNLU</name>
<keyword evidence="7" id="KW-0547">Nucleotide-binding</keyword>
<dbReference type="Gene3D" id="1.10.1410.40">
    <property type="match status" value="1"/>
</dbReference>
<evidence type="ECO:0000256" key="6">
    <source>
        <dbReference type="ARBA" id="ARBA00022723"/>
    </source>
</evidence>
<proteinExistence type="inferred from homology"/>
<keyword evidence="5" id="KW-0548">Nucleotidyltransferase</keyword>
<evidence type="ECO:0000256" key="10">
    <source>
        <dbReference type="ARBA" id="ARBA00023134"/>
    </source>
</evidence>
<dbReference type="PANTHER" id="PTHR10656:SF42">
    <property type="entry name" value="CYCLIC GMP-AMP SYNTHASE-LIKE PROTEIN-RELATED"/>
    <property type="match status" value="1"/>
</dbReference>
<dbReference type="Pfam" id="PF03281">
    <property type="entry name" value="Mab-21"/>
    <property type="match status" value="1"/>
</dbReference>
<comment type="caution">
    <text evidence="14">The sequence shown here is derived from an EMBL/GenBank/DDBJ whole genome shotgun (WGS) entry which is preliminary data.</text>
</comment>
<dbReference type="Pfam" id="PF20266">
    <property type="entry name" value="Mab-21_C"/>
    <property type="match status" value="1"/>
</dbReference>
<keyword evidence="4" id="KW-0808">Transferase</keyword>
<accession>A0A8K0D1H3</accession>
<keyword evidence="10" id="KW-0342">GTP-binding</keyword>
<dbReference type="Gene3D" id="3.30.460.90">
    <property type="match status" value="1"/>
</dbReference>
<dbReference type="SMART" id="SM01265">
    <property type="entry name" value="Mab-21"/>
    <property type="match status" value="1"/>
</dbReference>
<evidence type="ECO:0000256" key="1">
    <source>
        <dbReference type="ARBA" id="ARBA00001936"/>
    </source>
</evidence>
<evidence type="ECO:0000256" key="4">
    <source>
        <dbReference type="ARBA" id="ARBA00022679"/>
    </source>
</evidence>
<evidence type="ECO:0000256" key="11">
    <source>
        <dbReference type="ARBA" id="ARBA00023211"/>
    </source>
</evidence>
<evidence type="ECO:0000256" key="5">
    <source>
        <dbReference type="ARBA" id="ARBA00022695"/>
    </source>
</evidence>
<reference evidence="14" key="1">
    <citation type="submission" date="2019-08" db="EMBL/GenBank/DDBJ databases">
        <title>The genome of the North American firefly Photinus pyralis.</title>
        <authorList>
            <consortium name="Photinus pyralis genome working group"/>
            <person name="Fallon T.R."/>
            <person name="Sander Lower S.E."/>
            <person name="Weng J.-K."/>
        </authorList>
    </citation>
    <scope>NUCLEOTIDE SEQUENCE</scope>
    <source>
        <strain evidence="14">TRF0915ILg1</strain>
        <tissue evidence="14">Whole body</tissue>
    </source>
</reference>
<evidence type="ECO:0000259" key="12">
    <source>
        <dbReference type="Pfam" id="PF03281"/>
    </source>
</evidence>
<dbReference type="InterPro" id="IPR046906">
    <property type="entry name" value="Mab-21_HhH/H2TH-like"/>
</dbReference>
<dbReference type="GO" id="GO:0016779">
    <property type="term" value="F:nucleotidyltransferase activity"/>
    <property type="evidence" value="ECO:0007669"/>
    <property type="project" value="UniProtKB-KW"/>
</dbReference>